<dbReference type="GO" id="GO:0006384">
    <property type="term" value="P:transcription initiation at RNA polymerase III promoter"/>
    <property type="evidence" value="ECO:0007669"/>
    <property type="project" value="InterPro"/>
</dbReference>
<keyword evidence="4" id="KW-1185">Reference proteome</keyword>
<dbReference type="Proteomes" id="UP001271007">
    <property type="component" value="Unassembled WGS sequence"/>
</dbReference>
<protein>
    <recommendedName>
        <fullName evidence="5">Transcription factor IIIC 90kDa subunit N-terminal domain-containing protein</fullName>
    </recommendedName>
</protein>
<organism evidence="3 4">
    <name type="scientific">Extremus antarcticus</name>
    <dbReference type="NCBI Taxonomy" id="702011"/>
    <lineage>
        <taxon>Eukaryota</taxon>
        <taxon>Fungi</taxon>
        <taxon>Dikarya</taxon>
        <taxon>Ascomycota</taxon>
        <taxon>Pezizomycotina</taxon>
        <taxon>Dothideomycetes</taxon>
        <taxon>Dothideomycetidae</taxon>
        <taxon>Mycosphaerellales</taxon>
        <taxon>Extremaceae</taxon>
        <taxon>Extremus</taxon>
    </lineage>
</organism>
<dbReference type="Pfam" id="PF12657">
    <property type="entry name" value="TFIIIC_delta"/>
    <property type="match status" value="2"/>
</dbReference>
<proteinExistence type="predicted"/>
<dbReference type="InterPro" id="IPR024761">
    <property type="entry name" value="TFIIIC_delta_N"/>
</dbReference>
<evidence type="ECO:0000313" key="3">
    <source>
        <dbReference type="EMBL" id="KAK3051436.1"/>
    </source>
</evidence>
<evidence type="ECO:0000259" key="2">
    <source>
        <dbReference type="Pfam" id="PF12660"/>
    </source>
</evidence>
<feature type="domain" description="Transcription factor IIIC 90kDa subunit N-terminal" evidence="1">
    <location>
        <begin position="106"/>
        <end position="419"/>
    </location>
</feature>
<dbReference type="EMBL" id="JAWDJX010000026">
    <property type="protein sequence ID" value="KAK3051436.1"/>
    <property type="molecule type" value="Genomic_DNA"/>
</dbReference>
<sequence length="711" mass="77238">MASQLELSSCPTAPDCISWSKDNLIAVAGGDIITLLVPRLKDSDQNGKLWDNLNFAVNAFTAEEVPIAESLSFKNFSVGEEQSHRHVQALAWSSPGLGKRKYETSEQFDERLQVAQRVRAFAWGPHHNFVVATEADEIVLLRVTSPYDILTPGPQQWRVDVAGSFSSATLAVNQLRAHIYDTEKVDENTRALAEVTRVADHIAWSAAETAESPASRSTIAFISQGRLFCAAVEGSSQSDDSKPSLIVLARHRFLHSHSDLTGPLRFVPDSRLLIAFGPDSEFCVDTVADPKDPSGHSSHHLDGRWDEVTGVAFTQTNSGASQLHITSMLSSSDAATAVLTLPFDKAESATAPAWQEALVNTKAAFGTQHKLGTNVLDRVWGLATSPLGDLMITATTLLPSHALSYVTENDQRTSINITREHRHDAILPTNGGTSLLSGVTSAVLLFSLKAHLAQQNTKTGSEVLVQAMLDCANGSASAVENLLADASRESIEPLEYARVLRARLATTPELMSARFKLLADFALEISTTADQIIKPVLQTVVGGILALPEQFSQAGELSSKIRKVYQVLDSRLHPGRAAASMDEEIQSWREECLICAAGIDFESTKWACCTNGHRFTRCGLTLLTMQRPGISKQCSICGMQFLDEWSLEALAQPQGDEDIVMTEETIEGNKADGTADKAWVHVSRSSTEREASLARILFAAFDKCIYCGGDF</sequence>
<feature type="domain" description="Transcription factor IIIC 90kDa subunit N-terminal" evidence="1">
    <location>
        <begin position="19"/>
        <end position="99"/>
    </location>
</feature>
<dbReference type="Pfam" id="PF12660">
    <property type="entry name" value="zf-TFIIIC"/>
    <property type="match status" value="1"/>
</dbReference>
<dbReference type="PANTHER" id="PTHR15496:SF2">
    <property type="entry name" value="GENERAL TRANSCRIPTION FACTOR 3C POLYPEPTIDE 4"/>
    <property type="match status" value="1"/>
</dbReference>
<feature type="domain" description="Transcription factor IIIC putative zinc-finger" evidence="2">
    <location>
        <begin position="584"/>
        <end position="711"/>
    </location>
</feature>
<dbReference type="GO" id="GO:0004402">
    <property type="term" value="F:histone acetyltransferase activity"/>
    <property type="evidence" value="ECO:0007669"/>
    <property type="project" value="InterPro"/>
</dbReference>
<dbReference type="GO" id="GO:0000127">
    <property type="term" value="C:transcription factor TFIIIC complex"/>
    <property type="evidence" value="ECO:0007669"/>
    <property type="project" value="InterPro"/>
</dbReference>
<dbReference type="AlphaFoldDB" id="A0AAJ0DJK8"/>
<reference evidence="3" key="1">
    <citation type="submission" date="2023-04" db="EMBL/GenBank/DDBJ databases">
        <title>Black Yeasts Isolated from many extreme environments.</title>
        <authorList>
            <person name="Coleine C."/>
            <person name="Stajich J.E."/>
            <person name="Selbmann L."/>
        </authorList>
    </citation>
    <scope>NUCLEOTIDE SEQUENCE</scope>
    <source>
        <strain evidence="3">CCFEE 5312</strain>
    </source>
</reference>
<dbReference type="InterPro" id="IPR024764">
    <property type="entry name" value="TFIIIC_Znf"/>
</dbReference>
<gene>
    <name evidence="3" type="ORF">LTR09_007459</name>
</gene>
<name>A0AAJ0DJK8_9PEZI</name>
<comment type="caution">
    <text evidence="3">The sequence shown here is derived from an EMBL/GenBank/DDBJ whole genome shotgun (WGS) entry which is preliminary data.</text>
</comment>
<evidence type="ECO:0000313" key="4">
    <source>
        <dbReference type="Proteomes" id="UP001271007"/>
    </source>
</evidence>
<evidence type="ECO:0008006" key="5">
    <source>
        <dbReference type="Google" id="ProtNLM"/>
    </source>
</evidence>
<evidence type="ECO:0000259" key="1">
    <source>
        <dbReference type="Pfam" id="PF12657"/>
    </source>
</evidence>
<dbReference type="PANTHER" id="PTHR15496">
    <property type="entry name" value="GENERAL TRANSCRIPTION FACTOR 3C POLYPEPTIDE 4 FAMILY"/>
    <property type="match status" value="1"/>
</dbReference>
<accession>A0AAJ0DJK8</accession>
<dbReference type="InterPro" id="IPR044230">
    <property type="entry name" value="GTF3C4"/>
</dbReference>